<protein>
    <submittedName>
        <fullName evidence="2">Glycosyltransferase</fullName>
    </submittedName>
</protein>
<accession>A0ABW4E109</accession>
<dbReference type="InterPro" id="IPR050587">
    <property type="entry name" value="GNT1/Glycosyltrans_8"/>
</dbReference>
<dbReference type="EMBL" id="JBHTOQ010000038">
    <property type="protein sequence ID" value="MFD1483033.1"/>
    <property type="molecule type" value="Genomic_DNA"/>
</dbReference>
<dbReference type="SUPFAM" id="SSF53448">
    <property type="entry name" value="Nucleotide-diphospho-sugar transferases"/>
    <property type="match status" value="1"/>
</dbReference>
<reference evidence="3" key="1">
    <citation type="journal article" date="2019" name="Int. J. Syst. Evol. Microbiol.">
        <title>The Global Catalogue of Microorganisms (GCM) 10K type strain sequencing project: providing services to taxonomists for standard genome sequencing and annotation.</title>
        <authorList>
            <consortium name="The Broad Institute Genomics Platform"/>
            <consortium name="The Broad Institute Genome Sequencing Center for Infectious Disease"/>
            <person name="Wu L."/>
            <person name="Ma J."/>
        </authorList>
    </citation>
    <scope>NUCLEOTIDE SEQUENCE [LARGE SCALE GENOMIC DNA]</scope>
    <source>
        <strain evidence="3">CCM 8875</strain>
    </source>
</reference>
<keyword evidence="3" id="KW-1185">Reference proteome</keyword>
<dbReference type="Gene3D" id="3.90.550.10">
    <property type="entry name" value="Spore Coat Polysaccharide Biosynthesis Protein SpsA, Chain A"/>
    <property type="match status" value="1"/>
</dbReference>
<dbReference type="PANTHER" id="PTHR11183">
    <property type="entry name" value="GLYCOGENIN SUBFAMILY MEMBER"/>
    <property type="match status" value="1"/>
</dbReference>
<dbReference type="RefSeq" id="WP_165571248.1">
    <property type="nucleotide sequence ID" value="NZ_CBCSAJ010000119.1"/>
</dbReference>
<dbReference type="InterPro" id="IPR029044">
    <property type="entry name" value="Nucleotide-diphossugar_trans"/>
</dbReference>
<dbReference type="Proteomes" id="UP001597302">
    <property type="component" value="Unassembled WGS sequence"/>
</dbReference>
<name>A0ABW4E109_9RHOB</name>
<evidence type="ECO:0000313" key="2">
    <source>
        <dbReference type="EMBL" id="MFD1483033.1"/>
    </source>
</evidence>
<evidence type="ECO:0000256" key="1">
    <source>
        <dbReference type="SAM" id="MobiDB-lite"/>
    </source>
</evidence>
<dbReference type="InterPro" id="IPR002495">
    <property type="entry name" value="Glyco_trans_8"/>
</dbReference>
<proteinExistence type="predicted"/>
<sequence length="295" mass="33119">MDHLSDDSLPQEQPHELPRGLAAESPRRAGDAYVTLVSNPAYLPGACALLRSLRLTGTKADLVVMHRGLSDADLARLRPLGARLIAADLLPTSDGFDQMHARDALHARAAFTKGAKPLFHTPLDNFIKLRLWQLDYDRCVFIDADAIVLRNVDKLFGFPEFCAAPNVYDGPDGFHRMNSGVFTARPAPATFAAMMAALDQPGVFWPRTDQSFLQAFFPDWQGLSIHHNLLQYVWLHMPGLLDWSQIRILHFQYEKPWQDHDKADSLRPLIDLWQAVADGHPLPDLSTLPRPPIRP</sequence>
<organism evidence="2 3">
    <name type="scientific">Paracoccus nototheniae</name>
    <dbReference type="NCBI Taxonomy" id="2489002"/>
    <lineage>
        <taxon>Bacteria</taxon>
        <taxon>Pseudomonadati</taxon>
        <taxon>Pseudomonadota</taxon>
        <taxon>Alphaproteobacteria</taxon>
        <taxon>Rhodobacterales</taxon>
        <taxon>Paracoccaceae</taxon>
        <taxon>Paracoccus</taxon>
    </lineage>
</organism>
<dbReference type="Pfam" id="PF01501">
    <property type="entry name" value="Glyco_transf_8"/>
    <property type="match status" value="1"/>
</dbReference>
<evidence type="ECO:0000313" key="3">
    <source>
        <dbReference type="Proteomes" id="UP001597302"/>
    </source>
</evidence>
<comment type="caution">
    <text evidence="2">The sequence shown here is derived from an EMBL/GenBank/DDBJ whole genome shotgun (WGS) entry which is preliminary data.</text>
</comment>
<feature type="region of interest" description="Disordered" evidence="1">
    <location>
        <begin position="1"/>
        <end position="24"/>
    </location>
</feature>
<gene>
    <name evidence="2" type="ORF">ACFQ5P_17180</name>
</gene>